<feature type="domain" description="Acetyl xylan esterase" evidence="3">
    <location>
        <begin position="7"/>
        <end position="314"/>
    </location>
</feature>
<evidence type="ECO:0000313" key="5">
    <source>
        <dbReference type="Proteomes" id="UP000233440"/>
    </source>
</evidence>
<gene>
    <name evidence="4" type="ORF">CWO92_18060</name>
</gene>
<reference evidence="4 5" key="1">
    <citation type="submission" date="2017-11" db="EMBL/GenBank/DDBJ databases">
        <title>Bacillus camelliae sp. nov., isolated from pu'er tea.</title>
        <authorList>
            <person name="Niu L."/>
        </authorList>
    </citation>
    <scope>NUCLEOTIDE SEQUENCE [LARGE SCALE GENOMIC DNA]</scope>
    <source>
        <strain evidence="4 5">7578-1</strain>
    </source>
</reference>
<comment type="caution">
    <text evidence="4">The sequence shown here is derived from an EMBL/GenBank/DDBJ whole genome shotgun (WGS) entry which is preliminary data.</text>
</comment>
<accession>A0A2N3LGE9</accession>
<dbReference type="InterPro" id="IPR029058">
    <property type="entry name" value="AB_hydrolase_fold"/>
</dbReference>
<evidence type="ECO:0000313" key="4">
    <source>
        <dbReference type="EMBL" id="PKR83691.1"/>
    </source>
</evidence>
<feature type="binding site" evidence="2">
    <location>
        <position position="91"/>
    </location>
    <ligand>
        <name>substrate</name>
    </ligand>
</feature>
<dbReference type="Pfam" id="PF05448">
    <property type="entry name" value="AXE1"/>
    <property type="match status" value="1"/>
</dbReference>
<evidence type="ECO:0000256" key="2">
    <source>
        <dbReference type="PIRSR" id="PIRSR639069-2"/>
    </source>
</evidence>
<keyword evidence="5" id="KW-1185">Reference proteome</keyword>
<dbReference type="PANTHER" id="PTHR40111">
    <property type="entry name" value="CEPHALOSPORIN-C DEACETYLASE"/>
    <property type="match status" value="1"/>
</dbReference>
<proteinExistence type="predicted"/>
<dbReference type="SUPFAM" id="SSF53474">
    <property type="entry name" value="alpha/beta-Hydrolases"/>
    <property type="match status" value="1"/>
</dbReference>
<sequence>MKAEQVFNEYNSYIGSGKKPADFDEFWDKGLEELSQLPLQYELEKVNIPSHIADFYNLYFIGINGAKVRCQYVCPKNKTKKTPGMLMFHGYHCDSGDFTDKVGWVAEGFSVLAMDCRGQGGWSEDNTVVNGTTLKGLIIRGVEEGPESLYYRSVFLDTAQAAKILMSMDNVDEGNIVVQGASQGGALSIVCAALEPRVKKVVAQYPFLSDYRKAFEFDITSSAYEELHYWFRFRDPMHEREEEFFHTLEYIDIQHLASRIKAEVVWAIGLEDGVCYPATQFAVFNKIQSPKEMIVFPEYGHEWLPKLGDKVRGFLIGDSIQSNKGE</sequence>
<dbReference type="Proteomes" id="UP000233440">
    <property type="component" value="Unassembled WGS sequence"/>
</dbReference>
<dbReference type="GO" id="GO:0005976">
    <property type="term" value="P:polysaccharide metabolic process"/>
    <property type="evidence" value="ECO:0007669"/>
    <property type="project" value="TreeGrafter"/>
</dbReference>
<dbReference type="EMBL" id="PIQO01000016">
    <property type="protein sequence ID" value="PKR83691.1"/>
    <property type="molecule type" value="Genomic_DNA"/>
</dbReference>
<evidence type="ECO:0000256" key="1">
    <source>
        <dbReference type="PIRSR" id="PIRSR639069-1"/>
    </source>
</evidence>
<dbReference type="GO" id="GO:0052689">
    <property type="term" value="F:carboxylic ester hydrolase activity"/>
    <property type="evidence" value="ECO:0007669"/>
    <property type="project" value="TreeGrafter"/>
</dbReference>
<protein>
    <submittedName>
        <fullName evidence="4">Acetylesterase</fullName>
    </submittedName>
</protein>
<dbReference type="PANTHER" id="PTHR40111:SF1">
    <property type="entry name" value="CEPHALOSPORIN-C DEACETYLASE"/>
    <property type="match status" value="1"/>
</dbReference>
<feature type="active site" description="Charge relay system" evidence="1">
    <location>
        <position position="301"/>
    </location>
</feature>
<feature type="active site" description="Charge relay system" evidence="1">
    <location>
        <position position="272"/>
    </location>
</feature>
<dbReference type="OrthoDB" id="9770528at2"/>
<dbReference type="RefSeq" id="WP_101355611.1">
    <property type="nucleotide sequence ID" value="NZ_PIQO01000016.1"/>
</dbReference>
<name>A0A2N3LGE9_9BACI</name>
<feature type="active site" description="Nucleophile" evidence="1">
    <location>
        <position position="182"/>
    </location>
</feature>
<dbReference type="InterPro" id="IPR008391">
    <property type="entry name" value="AXE1_dom"/>
</dbReference>
<dbReference type="Gene3D" id="3.40.50.1820">
    <property type="entry name" value="alpha/beta hydrolase"/>
    <property type="match status" value="1"/>
</dbReference>
<organism evidence="4 5">
    <name type="scientific">Heyndrickxia camelliae</name>
    <dbReference type="NCBI Taxonomy" id="1707093"/>
    <lineage>
        <taxon>Bacteria</taxon>
        <taxon>Bacillati</taxon>
        <taxon>Bacillota</taxon>
        <taxon>Bacilli</taxon>
        <taxon>Bacillales</taxon>
        <taxon>Bacillaceae</taxon>
        <taxon>Heyndrickxia</taxon>
    </lineage>
</organism>
<evidence type="ECO:0000259" key="3">
    <source>
        <dbReference type="Pfam" id="PF05448"/>
    </source>
</evidence>
<dbReference type="AlphaFoldDB" id="A0A2N3LGE9"/>
<dbReference type="InterPro" id="IPR039069">
    <property type="entry name" value="CE7"/>
</dbReference>